<evidence type="ECO:0000256" key="1">
    <source>
        <dbReference type="SAM" id="Phobius"/>
    </source>
</evidence>
<dbReference type="SUPFAM" id="SSF47090">
    <property type="entry name" value="PGBD-like"/>
    <property type="match status" value="2"/>
</dbReference>
<protein>
    <submittedName>
        <fullName evidence="4">Uncharacterized protein</fullName>
    </submittedName>
</protein>
<feature type="domain" description="Peptidoglycan binding-like" evidence="2">
    <location>
        <begin position="43"/>
        <end position="100"/>
    </location>
</feature>
<evidence type="ECO:0000259" key="2">
    <source>
        <dbReference type="Pfam" id="PF01471"/>
    </source>
</evidence>
<reference evidence="4 5" key="1">
    <citation type="submission" date="2016-08" db="EMBL/GenBank/DDBJ databases">
        <title>A Parts List for Fungal Cellulosomes Revealed by Comparative Genomics.</title>
        <authorList>
            <consortium name="DOE Joint Genome Institute"/>
            <person name="Haitjema C.H."/>
            <person name="Gilmore S.P."/>
            <person name="Henske J.K."/>
            <person name="Solomon K.V."/>
            <person name="De Groot R."/>
            <person name="Kuo A."/>
            <person name="Mondo S.J."/>
            <person name="Salamov A.A."/>
            <person name="Labutti K."/>
            <person name="Zhao Z."/>
            <person name="Chiniquy J."/>
            <person name="Barry K."/>
            <person name="Brewer H.M."/>
            <person name="Purvine S.O."/>
            <person name="Wright A.T."/>
            <person name="Boxma B."/>
            <person name="Van Alen T."/>
            <person name="Hackstein J.H."/>
            <person name="Baker S.E."/>
            <person name="Grigoriev I.V."/>
            <person name="O'Malley M.A."/>
        </authorList>
    </citation>
    <scope>NUCLEOTIDE SEQUENCE [LARGE SCALE GENOMIC DNA]</scope>
    <source>
        <strain evidence="4 5">S4</strain>
    </source>
</reference>
<accession>A0A1Y1XAW0</accession>
<feature type="transmembrane region" description="Helical" evidence="1">
    <location>
        <begin position="7"/>
        <end position="29"/>
    </location>
</feature>
<dbReference type="InterPro" id="IPR002477">
    <property type="entry name" value="Peptidoglycan-bd-like"/>
</dbReference>
<feature type="domain" description="Peptidase C51" evidence="3">
    <location>
        <begin position="245"/>
        <end position="327"/>
    </location>
</feature>
<keyword evidence="1" id="KW-0812">Transmembrane</keyword>
<dbReference type="InterPro" id="IPR007921">
    <property type="entry name" value="CHAP_dom"/>
</dbReference>
<comment type="caution">
    <text evidence="4">The sequence shown here is derived from an EMBL/GenBank/DDBJ whole genome shotgun (WGS) entry which is preliminary data.</text>
</comment>
<dbReference type="OrthoDB" id="1001489at2759"/>
<keyword evidence="1" id="KW-1133">Transmembrane helix</keyword>
<dbReference type="Gene3D" id="1.10.101.10">
    <property type="entry name" value="PGBD-like superfamily/PGBD"/>
    <property type="match status" value="2"/>
</dbReference>
<proteinExistence type="predicted"/>
<keyword evidence="1" id="KW-0472">Membrane</keyword>
<organism evidence="4 5">
    <name type="scientific">Anaeromyces robustus</name>
    <dbReference type="NCBI Taxonomy" id="1754192"/>
    <lineage>
        <taxon>Eukaryota</taxon>
        <taxon>Fungi</taxon>
        <taxon>Fungi incertae sedis</taxon>
        <taxon>Chytridiomycota</taxon>
        <taxon>Chytridiomycota incertae sedis</taxon>
        <taxon>Neocallimastigomycetes</taxon>
        <taxon>Neocallimastigales</taxon>
        <taxon>Neocallimastigaceae</taxon>
        <taxon>Anaeromyces</taxon>
    </lineage>
</organism>
<dbReference type="Pfam" id="PF01471">
    <property type="entry name" value="PG_binding_1"/>
    <property type="match status" value="2"/>
</dbReference>
<evidence type="ECO:0000259" key="3">
    <source>
        <dbReference type="Pfam" id="PF05257"/>
    </source>
</evidence>
<dbReference type="Proteomes" id="UP000193944">
    <property type="component" value="Unassembled WGS sequence"/>
</dbReference>
<evidence type="ECO:0000313" key="5">
    <source>
        <dbReference type="Proteomes" id="UP000193944"/>
    </source>
</evidence>
<dbReference type="InterPro" id="IPR036365">
    <property type="entry name" value="PGBD-like_sf"/>
</dbReference>
<dbReference type="SUPFAM" id="SSF54001">
    <property type="entry name" value="Cysteine proteinases"/>
    <property type="match status" value="1"/>
</dbReference>
<dbReference type="Gene3D" id="3.90.1720.10">
    <property type="entry name" value="endopeptidase domain like (from Nostoc punctiforme)"/>
    <property type="match status" value="1"/>
</dbReference>
<dbReference type="InterPro" id="IPR038765">
    <property type="entry name" value="Papain-like_cys_pep_sf"/>
</dbReference>
<dbReference type="EMBL" id="MCFG01000085">
    <property type="protein sequence ID" value="ORX82869.1"/>
    <property type="molecule type" value="Genomic_DNA"/>
</dbReference>
<dbReference type="Pfam" id="PF05257">
    <property type="entry name" value="CHAP"/>
    <property type="match status" value="1"/>
</dbReference>
<dbReference type="InterPro" id="IPR036366">
    <property type="entry name" value="PGBDSf"/>
</dbReference>
<reference evidence="4 5" key="2">
    <citation type="submission" date="2016-08" db="EMBL/GenBank/DDBJ databases">
        <title>Pervasive Adenine N6-methylation of Active Genes in Fungi.</title>
        <authorList>
            <consortium name="DOE Joint Genome Institute"/>
            <person name="Mondo S.J."/>
            <person name="Dannebaum R.O."/>
            <person name="Kuo R.C."/>
            <person name="Labutti K."/>
            <person name="Haridas S."/>
            <person name="Kuo A."/>
            <person name="Salamov A."/>
            <person name="Ahrendt S.R."/>
            <person name="Lipzen A."/>
            <person name="Sullivan W."/>
            <person name="Andreopoulos W.B."/>
            <person name="Clum A."/>
            <person name="Lindquist E."/>
            <person name="Daum C."/>
            <person name="Ramamoorthy G.K."/>
            <person name="Gryganskyi A."/>
            <person name="Culley D."/>
            <person name="Magnuson J.K."/>
            <person name="James T.Y."/>
            <person name="O'Malley M.A."/>
            <person name="Stajich J.E."/>
            <person name="Spatafora J.W."/>
            <person name="Visel A."/>
            <person name="Grigoriev I.V."/>
        </authorList>
    </citation>
    <scope>NUCLEOTIDE SEQUENCE [LARGE SCALE GENOMIC DNA]</scope>
    <source>
        <strain evidence="4 5">S4</strain>
    </source>
</reference>
<evidence type="ECO:0000313" key="4">
    <source>
        <dbReference type="EMBL" id="ORX82869.1"/>
    </source>
</evidence>
<dbReference type="AlphaFoldDB" id="A0A1Y1XAW0"/>
<keyword evidence="5" id="KW-1185">Reference proteome</keyword>
<feature type="domain" description="Peptidoglycan binding-like" evidence="2">
    <location>
        <begin position="138"/>
        <end position="195"/>
    </location>
</feature>
<name>A0A1Y1XAW0_9FUNG</name>
<gene>
    <name evidence="4" type="ORF">BCR32DRAFT_292346</name>
</gene>
<sequence>MKLFNPFLYYILSLIYITSYQVLSVPITIEKRAYTTLRKGSKGQEVKNLQEKLISLGYSCGPSGADGDFGSNTVFCVFAFQQVNGLSTDGIAGNETQTQLYSNNAQRNIVNGDETSLSSSLSSSTTDLFNTLSKGDKGNLVKRAQLRLILLGYYCGNTGADGDFGNNTMECVKTFQTNNNLPTTGEINEPTHKKLFSKNAINVKRMITTTLTRFVNTALMEYNYEGKKINNNKYSKFGAWYGINPGEWCAMFVSWVANENKSIKNHIINKSSAVRILKQQFIDNGRYGAKEIYIPEYGDILFLTNNQSHVAIVVGVTTDYVYTIEGNHSNKVDAVKRSINDSHISGYGKNNSGNSGYPIDYL</sequence>